<dbReference type="EMBL" id="JBBWWQ010000019">
    <property type="protein sequence ID" value="KAK8918633.1"/>
    <property type="molecule type" value="Genomic_DNA"/>
</dbReference>
<sequence>MLPVFSPFHSSIFPPAFLFRRSILPAAVIFASSPHSIFSCFATTTSWTTFQPPDFAPPTCTAVLRKYLLLIFIASVDLGLPLPDFGCVASVDLGLALPHFESLQLYYRFIYSYSLSLLFY</sequence>
<evidence type="ECO:0000313" key="2">
    <source>
        <dbReference type="Proteomes" id="UP001418222"/>
    </source>
</evidence>
<dbReference type="AlphaFoldDB" id="A0AAP0FVW4"/>
<dbReference type="Proteomes" id="UP001418222">
    <property type="component" value="Unassembled WGS sequence"/>
</dbReference>
<name>A0AAP0FVW4_9ASPA</name>
<evidence type="ECO:0000313" key="1">
    <source>
        <dbReference type="EMBL" id="KAK8918633.1"/>
    </source>
</evidence>
<comment type="caution">
    <text evidence="1">The sequence shown here is derived from an EMBL/GenBank/DDBJ whole genome shotgun (WGS) entry which is preliminary data.</text>
</comment>
<organism evidence="1 2">
    <name type="scientific">Platanthera zijinensis</name>
    <dbReference type="NCBI Taxonomy" id="2320716"/>
    <lineage>
        <taxon>Eukaryota</taxon>
        <taxon>Viridiplantae</taxon>
        <taxon>Streptophyta</taxon>
        <taxon>Embryophyta</taxon>
        <taxon>Tracheophyta</taxon>
        <taxon>Spermatophyta</taxon>
        <taxon>Magnoliopsida</taxon>
        <taxon>Liliopsida</taxon>
        <taxon>Asparagales</taxon>
        <taxon>Orchidaceae</taxon>
        <taxon>Orchidoideae</taxon>
        <taxon>Orchideae</taxon>
        <taxon>Orchidinae</taxon>
        <taxon>Platanthera</taxon>
    </lineage>
</organism>
<reference evidence="1 2" key="1">
    <citation type="journal article" date="2022" name="Nat. Plants">
        <title>Genomes of leafy and leafless Platanthera orchids illuminate the evolution of mycoheterotrophy.</title>
        <authorList>
            <person name="Li M.H."/>
            <person name="Liu K.W."/>
            <person name="Li Z."/>
            <person name="Lu H.C."/>
            <person name="Ye Q.L."/>
            <person name="Zhang D."/>
            <person name="Wang J.Y."/>
            <person name="Li Y.F."/>
            <person name="Zhong Z.M."/>
            <person name="Liu X."/>
            <person name="Yu X."/>
            <person name="Liu D.K."/>
            <person name="Tu X.D."/>
            <person name="Liu B."/>
            <person name="Hao Y."/>
            <person name="Liao X.Y."/>
            <person name="Jiang Y.T."/>
            <person name="Sun W.H."/>
            <person name="Chen J."/>
            <person name="Chen Y.Q."/>
            <person name="Ai Y."/>
            <person name="Zhai J.W."/>
            <person name="Wu S.S."/>
            <person name="Zhou Z."/>
            <person name="Hsiao Y.Y."/>
            <person name="Wu W.L."/>
            <person name="Chen Y.Y."/>
            <person name="Lin Y.F."/>
            <person name="Hsu J.L."/>
            <person name="Li C.Y."/>
            <person name="Wang Z.W."/>
            <person name="Zhao X."/>
            <person name="Zhong W.Y."/>
            <person name="Ma X.K."/>
            <person name="Ma L."/>
            <person name="Huang J."/>
            <person name="Chen G.Z."/>
            <person name="Huang M.Z."/>
            <person name="Huang L."/>
            <person name="Peng D.H."/>
            <person name="Luo Y.B."/>
            <person name="Zou S.Q."/>
            <person name="Chen S.P."/>
            <person name="Lan S."/>
            <person name="Tsai W.C."/>
            <person name="Van de Peer Y."/>
            <person name="Liu Z.J."/>
        </authorList>
    </citation>
    <scope>NUCLEOTIDE SEQUENCE [LARGE SCALE GENOMIC DNA]</scope>
    <source>
        <strain evidence="1">Lor287</strain>
    </source>
</reference>
<proteinExistence type="predicted"/>
<keyword evidence="2" id="KW-1185">Reference proteome</keyword>
<protein>
    <submittedName>
        <fullName evidence="1">Uncharacterized protein</fullName>
    </submittedName>
</protein>
<accession>A0AAP0FVW4</accession>
<gene>
    <name evidence="1" type="ORF">KSP39_PZI021962</name>
</gene>